<dbReference type="AlphaFoldDB" id="A0A1I4K2K2"/>
<evidence type="ECO:0000313" key="6">
    <source>
        <dbReference type="EMBL" id="SFL72968.1"/>
    </source>
</evidence>
<dbReference type="PANTHER" id="PTHR43616">
    <property type="entry name" value="GLYCEROL DEHYDROGENASE"/>
    <property type="match status" value="1"/>
</dbReference>
<feature type="binding site" evidence="4">
    <location>
        <begin position="92"/>
        <end position="96"/>
    </location>
    <ligand>
        <name>NAD(+)</name>
        <dbReference type="ChEBI" id="CHEBI:57540"/>
    </ligand>
</feature>
<protein>
    <submittedName>
        <fullName evidence="6">Uncharacterized oxidoreductase</fullName>
    </submittedName>
</protein>
<comment type="cofactor">
    <cofactor evidence="3">
        <name>Zn(2+)</name>
        <dbReference type="ChEBI" id="CHEBI:29105"/>
    </cofactor>
    <text evidence="3">Binds 1 zinc ion per subunit.</text>
</comment>
<dbReference type="Pfam" id="PF00465">
    <property type="entry name" value="Fe-ADH"/>
    <property type="match status" value="1"/>
</dbReference>
<dbReference type="RefSeq" id="WP_091482965.1">
    <property type="nucleotide sequence ID" value="NZ_FOTR01000003.1"/>
</dbReference>
<dbReference type="EMBL" id="FOTR01000003">
    <property type="protein sequence ID" value="SFL72968.1"/>
    <property type="molecule type" value="Genomic_DNA"/>
</dbReference>
<dbReference type="GO" id="GO:0046872">
    <property type="term" value="F:metal ion binding"/>
    <property type="evidence" value="ECO:0007669"/>
    <property type="project" value="UniProtKB-KW"/>
</dbReference>
<dbReference type="PIRSF" id="PIRSF000112">
    <property type="entry name" value="Glycerol_dehydrogenase"/>
    <property type="match status" value="1"/>
</dbReference>
<evidence type="ECO:0000259" key="5">
    <source>
        <dbReference type="Pfam" id="PF00465"/>
    </source>
</evidence>
<dbReference type="GO" id="GO:0016614">
    <property type="term" value="F:oxidoreductase activity, acting on CH-OH group of donors"/>
    <property type="evidence" value="ECO:0007669"/>
    <property type="project" value="InterPro"/>
</dbReference>
<dbReference type="Gene3D" id="3.40.50.1970">
    <property type="match status" value="1"/>
</dbReference>
<keyword evidence="7" id="KW-1185">Reference proteome</keyword>
<feature type="binding site" evidence="4">
    <location>
        <position position="129"/>
    </location>
    <ligand>
        <name>NAD(+)</name>
        <dbReference type="ChEBI" id="CHEBI:57540"/>
    </ligand>
</feature>
<accession>A0A1I4K2K2</accession>
<dbReference type="STRING" id="334253.SAMN04487943_103316"/>
<evidence type="ECO:0000256" key="3">
    <source>
        <dbReference type="PIRSR" id="PIRSR000112-1"/>
    </source>
</evidence>
<feature type="domain" description="Alcohol dehydrogenase iron-type/glycerol dehydrogenase GldA" evidence="5">
    <location>
        <begin position="11"/>
        <end position="152"/>
    </location>
</feature>
<keyword evidence="4" id="KW-0520">NAD</keyword>
<gene>
    <name evidence="6" type="ORF">SAMN04487943_103316</name>
</gene>
<dbReference type="InterPro" id="IPR001670">
    <property type="entry name" value="ADH_Fe/GldA"/>
</dbReference>
<proteinExistence type="predicted"/>
<sequence length="360" mass="40125">MDTLHIKGAPNYYQCRNGLLNDLFDLLQEHDFNQLLVIHGDQSWEKVKTYFTDPALPCQFVAYQGQCSHNEVKRIAELTQAETTAVIGIGGGKILDIAKACGDQLKLPTILAPTLASNCAPWTPLSVFYDQQGNFQEYIIFNQSTYMLLVDPEVILDAPRAYFRAGIGDTIAKWYEADVLTRELPQKPVSLDIALHAARLCRDVLIEEGEEALAAIDNQSYSHSFLRSVETIIMTGGMVGGFGDHYGRVSGAHSIHNGLTHLAETHDTLHGDKVAYGVLVQLAIEKRLDEVEKLLPFYKRMQLPTSLHDIGVEDITEEKVDLLSKGATKPKESIHFMNVSDPKVVRDAVFQLEAFILDIK</sequence>
<organism evidence="6 7">
    <name type="scientific">Gracilibacillus orientalis</name>
    <dbReference type="NCBI Taxonomy" id="334253"/>
    <lineage>
        <taxon>Bacteria</taxon>
        <taxon>Bacillati</taxon>
        <taxon>Bacillota</taxon>
        <taxon>Bacilli</taxon>
        <taxon>Bacillales</taxon>
        <taxon>Bacillaceae</taxon>
        <taxon>Gracilibacillus</taxon>
    </lineage>
</organism>
<evidence type="ECO:0000256" key="1">
    <source>
        <dbReference type="ARBA" id="ARBA00022723"/>
    </source>
</evidence>
<dbReference type="SUPFAM" id="SSF56796">
    <property type="entry name" value="Dehydroquinate synthase-like"/>
    <property type="match status" value="1"/>
</dbReference>
<name>A0A1I4K2K2_9BACI</name>
<feature type="binding site" evidence="4">
    <location>
        <position position="123"/>
    </location>
    <ligand>
        <name>NAD(+)</name>
        <dbReference type="ChEBI" id="CHEBI:57540"/>
    </ligand>
</feature>
<evidence type="ECO:0000313" key="7">
    <source>
        <dbReference type="Proteomes" id="UP000198565"/>
    </source>
</evidence>
<evidence type="ECO:0000256" key="4">
    <source>
        <dbReference type="PIRSR" id="PIRSR000112-3"/>
    </source>
</evidence>
<evidence type="ECO:0000256" key="2">
    <source>
        <dbReference type="ARBA" id="ARBA00023002"/>
    </source>
</evidence>
<keyword evidence="1 3" id="KW-0479">Metal-binding</keyword>
<feature type="binding site" evidence="3">
    <location>
        <position position="253"/>
    </location>
    <ligand>
        <name>glycerol</name>
        <dbReference type="ChEBI" id="CHEBI:17754"/>
    </ligand>
</feature>
<dbReference type="PANTHER" id="PTHR43616:SF3">
    <property type="entry name" value="HYDROXYCARBOXYLATE DEHYDROGENASE A"/>
    <property type="match status" value="1"/>
</dbReference>
<feature type="binding site" evidence="3">
    <location>
        <position position="169"/>
    </location>
    <ligand>
        <name>glycerol</name>
        <dbReference type="ChEBI" id="CHEBI:17754"/>
    </ligand>
</feature>
<dbReference type="Proteomes" id="UP000198565">
    <property type="component" value="Unassembled WGS sequence"/>
</dbReference>
<feature type="binding site" evidence="3">
    <location>
        <position position="270"/>
    </location>
    <ligand>
        <name>glycerol</name>
        <dbReference type="ChEBI" id="CHEBI:17754"/>
    </ligand>
</feature>
<keyword evidence="3" id="KW-0862">Zinc</keyword>
<dbReference type="Gene3D" id="1.20.1090.10">
    <property type="entry name" value="Dehydroquinate synthase-like - alpha domain"/>
    <property type="match status" value="1"/>
</dbReference>
<reference evidence="7" key="1">
    <citation type="submission" date="2016-10" db="EMBL/GenBank/DDBJ databases">
        <authorList>
            <person name="Varghese N."/>
            <person name="Submissions S."/>
        </authorList>
    </citation>
    <scope>NUCLEOTIDE SEQUENCE [LARGE SCALE GENOMIC DNA]</scope>
    <source>
        <strain evidence="7">CGMCC 1.4250</strain>
    </source>
</reference>
<dbReference type="OrthoDB" id="5198708at2"/>
<dbReference type="CDD" id="cd08172">
    <property type="entry name" value="GlyDH-like"/>
    <property type="match status" value="1"/>
</dbReference>
<keyword evidence="2" id="KW-0560">Oxidoreductase</keyword>
<feature type="binding site" evidence="4">
    <location>
        <begin position="114"/>
        <end position="117"/>
    </location>
    <ligand>
        <name>NAD(+)</name>
        <dbReference type="ChEBI" id="CHEBI:57540"/>
    </ligand>
</feature>
<feature type="binding site" evidence="4">
    <location>
        <position position="125"/>
    </location>
    <ligand>
        <name>NAD(+)</name>
        <dbReference type="ChEBI" id="CHEBI:57540"/>
    </ligand>
</feature>
<dbReference type="InterPro" id="IPR016205">
    <property type="entry name" value="Glycerol_DH"/>
</dbReference>